<dbReference type="InterPro" id="IPR036188">
    <property type="entry name" value="FAD/NAD-bd_sf"/>
</dbReference>
<name>A0A367EXK7_9ACTN</name>
<reference evidence="2 3" key="1">
    <citation type="submission" date="2018-06" db="EMBL/GenBank/DDBJ databases">
        <title>Sphaerisporangium craniellae sp. nov., isolated from a marine sponge in the South China Sea.</title>
        <authorList>
            <person name="Li L."/>
        </authorList>
    </citation>
    <scope>NUCLEOTIDE SEQUENCE [LARGE SCALE GENOMIC DNA]</scope>
    <source>
        <strain evidence="2 3">CCTCC AA 208026</strain>
    </source>
</reference>
<keyword evidence="3" id="KW-1185">Reference proteome</keyword>
<dbReference type="Gene3D" id="3.50.50.60">
    <property type="entry name" value="FAD/NAD(P)-binding domain"/>
    <property type="match status" value="2"/>
</dbReference>
<evidence type="ECO:0000259" key="1">
    <source>
        <dbReference type="Pfam" id="PF22607"/>
    </source>
</evidence>
<dbReference type="AlphaFoldDB" id="A0A367EXK7"/>
<evidence type="ECO:0000313" key="2">
    <source>
        <dbReference type="EMBL" id="RCG21900.1"/>
    </source>
</evidence>
<dbReference type="PANTHER" id="PTHR47469">
    <property type="entry name" value="MONOOXYGENASE-LIKE"/>
    <property type="match status" value="1"/>
</dbReference>
<accession>A0A367EXK7</accession>
<organism evidence="2 3">
    <name type="scientific">Sphaerisporangium album</name>
    <dbReference type="NCBI Taxonomy" id="509200"/>
    <lineage>
        <taxon>Bacteria</taxon>
        <taxon>Bacillati</taxon>
        <taxon>Actinomycetota</taxon>
        <taxon>Actinomycetes</taxon>
        <taxon>Streptosporangiales</taxon>
        <taxon>Streptosporangiaceae</taxon>
        <taxon>Sphaerisporangium</taxon>
    </lineage>
</organism>
<dbReference type="InterPro" id="IPR053212">
    <property type="entry name" value="DHP_3-monooxygenase"/>
</dbReference>
<dbReference type="Proteomes" id="UP000253094">
    <property type="component" value="Unassembled WGS sequence"/>
</dbReference>
<dbReference type="Pfam" id="PF13450">
    <property type="entry name" value="NAD_binding_8"/>
    <property type="match status" value="1"/>
</dbReference>
<dbReference type="InterPro" id="IPR054707">
    <property type="entry name" value="DhpH_subs-bd"/>
</dbReference>
<dbReference type="Pfam" id="PF22607">
    <property type="entry name" value="FAD_binding-like"/>
    <property type="match status" value="1"/>
</dbReference>
<protein>
    <submittedName>
        <fullName evidence="2">Monooxygenase</fullName>
    </submittedName>
</protein>
<proteinExistence type="predicted"/>
<gene>
    <name evidence="2" type="ORF">DQ384_36105</name>
</gene>
<sequence>MVSGGGVLALAGSRVGIVGGSLAGCAAAAVLRRMGCEVTVYERTRGELRGRGVGIALPIEMQYELVSGGYVLENVPFVSNAERNWMVELGGGESRLIWRQALPAVFTNWGLLWQGVRAGVPDDAYRAGTVVTTVRADAEGGELGFADGSTERFDLLVGADGHQSRLRRLVHPEARLRYAGYVLWRGTCDENLLTDPVLRELTRRGAVTACFDGGHAILYRIPGFEGGATPGGRLLNWGVYGGLPDWFRLEGEAWIPPGRVTDDLARHLLGLVDERLSGGWRELVRRTGTPGMAIQPIFDVTTPTYVSGRVVLMGDAGTVARPHTGAGAVKALRDALALERIAGEHDTWESVLAAYDAERSREGNATVELGRRIGRAQVEDTPRWAEMTRADFQRWVQETVANRSRYLYPELGDD</sequence>
<dbReference type="EMBL" id="QOIL01000029">
    <property type="protein sequence ID" value="RCG21900.1"/>
    <property type="molecule type" value="Genomic_DNA"/>
</dbReference>
<dbReference type="SUPFAM" id="SSF51905">
    <property type="entry name" value="FAD/NAD(P)-binding domain"/>
    <property type="match status" value="1"/>
</dbReference>
<comment type="caution">
    <text evidence="2">The sequence shown here is derived from an EMBL/GenBank/DDBJ whole genome shotgun (WGS) entry which is preliminary data.</text>
</comment>
<dbReference type="PRINTS" id="PR00420">
    <property type="entry name" value="RNGMNOXGNASE"/>
</dbReference>
<dbReference type="OrthoDB" id="9782160at2"/>
<evidence type="ECO:0000313" key="3">
    <source>
        <dbReference type="Proteomes" id="UP000253094"/>
    </source>
</evidence>
<keyword evidence="2" id="KW-0560">Oxidoreductase</keyword>
<keyword evidence="2" id="KW-0503">Monooxygenase</keyword>
<dbReference type="SUPFAM" id="SSF54373">
    <property type="entry name" value="FAD-linked reductases, C-terminal domain"/>
    <property type="match status" value="1"/>
</dbReference>
<dbReference type="PANTHER" id="PTHR47469:SF2">
    <property type="entry name" value="OS06G0597600 PROTEIN"/>
    <property type="match status" value="1"/>
</dbReference>
<dbReference type="GO" id="GO:0004497">
    <property type="term" value="F:monooxygenase activity"/>
    <property type="evidence" value="ECO:0007669"/>
    <property type="project" value="UniProtKB-KW"/>
</dbReference>
<feature type="domain" description="2,6-dihydroxypyridine 3-monooxygenase substrate binding" evidence="1">
    <location>
        <begin position="178"/>
        <end position="240"/>
    </location>
</feature>